<dbReference type="VEuPathDB" id="AmoebaDB:NfTy_070270"/>
<dbReference type="VEuPathDB" id="AmoebaDB:NF0119740"/>
<dbReference type="Proteomes" id="UP000444721">
    <property type="component" value="Unassembled WGS sequence"/>
</dbReference>
<dbReference type="VEuPathDB" id="AmoebaDB:FDP41_002962"/>
<dbReference type="GeneID" id="68110180"/>
<evidence type="ECO:0000313" key="3">
    <source>
        <dbReference type="Proteomes" id="UP000444721"/>
    </source>
</evidence>
<proteinExistence type="predicted"/>
<comment type="caution">
    <text evidence="2">The sequence shown here is derived from an EMBL/GenBank/DDBJ whole genome shotgun (WGS) entry which is preliminary data.</text>
</comment>
<dbReference type="RefSeq" id="XP_044562720.1">
    <property type="nucleotide sequence ID" value="XM_044706214.1"/>
</dbReference>
<dbReference type="EMBL" id="VFQX01000032">
    <property type="protein sequence ID" value="KAF0978007.1"/>
    <property type="molecule type" value="Genomic_DNA"/>
</dbReference>
<feature type="region of interest" description="Disordered" evidence="1">
    <location>
        <begin position="1"/>
        <end position="36"/>
    </location>
</feature>
<dbReference type="VEuPathDB" id="AmoebaDB:NfTy_057570"/>
<feature type="compositionally biased region" description="Basic and acidic residues" evidence="1">
    <location>
        <begin position="657"/>
        <end position="671"/>
    </location>
</feature>
<evidence type="ECO:0000313" key="2">
    <source>
        <dbReference type="EMBL" id="KAF0978007.1"/>
    </source>
</evidence>
<feature type="compositionally biased region" description="Basic and acidic residues" evidence="1">
    <location>
        <begin position="382"/>
        <end position="397"/>
    </location>
</feature>
<dbReference type="AlphaFoldDB" id="A0A6A5BLW0"/>
<reference evidence="2 3" key="1">
    <citation type="journal article" date="2019" name="Sci. Rep.">
        <title>Nanopore sequencing improves the draft genome of the human pathogenic amoeba Naegleria fowleri.</title>
        <authorList>
            <person name="Liechti N."/>
            <person name="Schurch N."/>
            <person name="Bruggmann R."/>
            <person name="Wittwer M."/>
        </authorList>
    </citation>
    <scope>NUCLEOTIDE SEQUENCE [LARGE SCALE GENOMIC DNA]</scope>
    <source>
        <strain evidence="2 3">ATCC 30894</strain>
    </source>
</reference>
<evidence type="ECO:0000256" key="1">
    <source>
        <dbReference type="SAM" id="MobiDB-lite"/>
    </source>
</evidence>
<evidence type="ECO:0008006" key="4">
    <source>
        <dbReference type="Google" id="ProtNLM"/>
    </source>
</evidence>
<feature type="region of interest" description="Disordered" evidence="1">
    <location>
        <begin position="382"/>
        <end position="410"/>
    </location>
</feature>
<organism evidence="2 3">
    <name type="scientific">Naegleria fowleri</name>
    <name type="common">Brain eating amoeba</name>
    <dbReference type="NCBI Taxonomy" id="5763"/>
    <lineage>
        <taxon>Eukaryota</taxon>
        <taxon>Discoba</taxon>
        <taxon>Heterolobosea</taxon>
        <taxon>Tetramitia</taxon>
        <taxon>Eutetramitia</taxon>
        <taxon>Vahlkampfiidae</taxon>
        <taxon>Naegleria</taxon>
    </lineage>
</organism>
<gene>
    <name evidence="2" type="ORF">FDP41_002962</name>
</gene>
<feature type="region of interest" description="Disordered" evidence="1">
    <location>
        <begin position="657"/>
        <end position="684"/>
    </location>
</feature>
<dbReference type="VEuPathDB" id="AmoebaDB:NF0119730"/>
<accession>A0A6A5BLW0</accession>
<sequence length="887" mass="102155">MLSKKRSTSQTPTKYGSSSSLTSRSREMKKIKKSSLEESEEAFHSLISIENENIDITTNPLYEEISNIFHEQLNVATEQSSSWMDYYSFISKLNKILTSQEDSRSMINEEIFAQLKDIPSQRIMTVYNEFLQSQKSLPDNVWESTLMGMIVNILNHQFKFRKIIIFGTQEAVQYVDSYAVKGTSLKNKARLIPDASDGISFGYAIRESDIFNLSSTEGIIALTTFIESMCENVCNLGFNEEGFEESARLSSSSTPMRAKTQSLERIVKEMDVRFGTNKPSNIHTNEFENLEEGKRVSKKILSEMFVIGEQIGEEQAKASNIVYIFKNSNPYVFVRSFNITSFVGIFYWAETVFDLKSYLFSLSIKKNQEQLWMKILDEHRSDDSRSRSEHEHDESSRNFHHGHNQQSRGTSFEPPFKFIPDPMNEIECAIVLEELLALKNFQFLPSSMRCDTSCTSFYGSAFSQLYGPVSDGISFGYAIRESDIFNLSSTEGIIALTTFIESMCENVCNLGFNEEGFEESARLSSSSTPMRAKTQSLERIVKEMDVRFGTNKPSNIHTNEFENLEEGKRVSKKILSEMFVIGEQIGEEQAKASNIVYIFKNSNPYVFVRSFNITSFVGIFYWAETVFDLKSYLFSLSIKKNQEQLWMKILDEHRSDDSRSRSEHEHDESSRNFHHGHNQQSRGTSFEPPFKFIPDPMNEIECAIVLEELLALKNFQFLPSSMRCDTSCTSFYGSAFSQLYGPVFVKGTVFRTENESVMKHLVTLSQTRSTFSNIVRVFEYRAINSNSRLISVVFNLMKQHNDKCFPELRKLVNSTDLVSITIQERLISLDDFMNMPSVRRWLNKCRIKFFMNLVRQCFEILFQLDQSNILHSDISFGNLMIRLDQDH</sequence>
<protein>
    <recommendedName>
        <fullName evidence="4">Protein kinase domain-containing protein</fullName>
    </recommendedName>
</protein>
<name>A0A6A5BLW0_NAEFO</name>
<keyword evidence="3" id="KW-1185">Reference proteome</keyword>